<dbReference type="RefSeq" id="WP_188499295.1">
    <property type="nucleotide sequence ID" value="NZ_BMFV01000055.1"/>
</dbReference>
<dbReference type="Proteomes" id="UP000656813">
    <property type="component" value="Unassembled WGS sequence"/>
</dbReference>
<dbReference type="InterPro" id="IPR012675">
    <property type="entry name" value="Beta-grasp_dom_sf"/>
</dbReference>
<proteinExistence type="inferred from homology"/>
<evidence type="ECO:0000313" key="5">
    <source>
        <dbReference type="EMBL" id="GGH88645.1"/>
    </source>
</evidence>
<dbReference type="Gene3D" id="3.10.20.30">
    <property type="match status" value="1"/>
</dbReference>
<evidence type="ECO:0000259" key="4">
    <source>
        <dbReference type="Pfam" id="PF13085"/>
    </source>
</evidence>
<evidence type="ECO:0000256" key="2">
    <source>
        <dbReference type="ARBA" id="ARBA00009433"/>
    </source>
</evidence>
<name>A0A8J3ES98_9BACL</name>
<accession>A0A8J3ES98</accession>
<dbReference type="AlphaFoldDB" id="A0A8J3ES98"/>
<dbReference type="InterPro" id="IPR025192">
    <property type="entry name" value="Succ_DH/fum_Rdtase_N"/>
</dbReference>
<reference evidence="5" key="2">
    <citation type="submission" date="2020-09" db="EMBL/GenBank/DDBJ databases">
        <authorList>
            <person name="Sun Q."/>
            <person name="Zhou Y."/>
        </authorList>
    </citation>
    <scope>NUCLEOTIDE SEQUENCE</scope>
    <source>
        <strain evidence="5">CGMCC 1.12777</strain>
    </source>
</reference>
<dbReference type="SUPFAM" id="SSF54292">
    <property type="entry name" value="2Fe-2S ferredoxin-like"/>
    <property type="match status" value="1"/>
</dbReference>
<evidence type="ECO:0000313" key="6">
    <source>
        <dbReference type="Proteomes" id="UP000656813"/>
    </source>
</evidence>
<keyword evidence="6" id="KW-1185">Reference proteome</keyword>
<organism evidence="5 6">
    <name type="scientific">Pullulanibacillus pueri</name>
    <dbReference type="NCBI Taxonomy" id="1437324"/>
    <lineage>
        <taxon>Bacteria</taxon>
        <taxon>Bacillati</taxon>
        <taxon>Bacillota</taxon>
        <taxon>Bacilli</taxon>
        <taxon>Bacillales</taxon>
        <taxon>Sporolactobacillaceae</taxon>
        <taxon>Pullulanibacillus</taxon>
    </lineage>
</organism>
<evidence type="ECO:0000256" key="1">
    <source>
        <dbReference type="ARBA" id="ARBA00001927"/>
    </source>
</evidence>
<dbReference type="EMBL" id="BMFV01000055">
    <property type="protein sequence ID" value="GGH88645.1"/>
    <property type="molecule type" value="Genomic_DNA"/>
</dbReference>
<dbReference type="GO" id="GO:0051536">
    <property type="term" value="F:iron-sulfur cluster binding"/>
    <property type="evidence" value="ECO:0007669"/>
    <property type="project" value="InterPro"/>
</dbReference>
<dbReference type="GO" id="GO:0009055">
    <property type="term" value="F:electron transfer activity"/>
    <property type="evidence" value="ECO:0007669"/>
    <property type="project" value="InterPro"/>
</dbReference>
<comment type="cofactor">
    <cofactor evidence="3">
        <name>[2Fe-2S] cluster</name>
        <dbReference type="ChEBI" id="CHEBI:190135"/>
    </cofactor>
</comment>
<gene>
    <name evidence="5" type="ORF">GCM10007096_41450</name>
</gene>
<reference evidence="5" key="1">
    <citation type="journal article" date="2014" name="Int. J. Syst. Evol. Microbiol.">
        <title>Complete genome sequence of Corynebacterium casei LMG S-19264T (=DSM 44701T), isolated from a smear-ripened cheese.</title>
        <authorList>
            <consortium name="US DOE Joint Genome Institute (JGI-PGF)"/>
            <person name="Walter F."/>
            <person name="Albersmeier A."/>
            <person name="Kalinowski J."/>
            <person name="Ruckert C."/>
        </authorList>
    </citation>
    <scope>NUCLEOTIDE SEQUENCE</scope>
    <source>
        <strain evidence="5">CGMCC 1.12777</strain>
    </source>
</reference>
<evidence type="ECO:0000256" key="3">
    <source>
        <dbReference type="ARBA" id="ARBA00034078"/>
    </source>
</evidence>
<comment type="similarity">
    <text evidence="2">Belongs to the succinate dehydrogenase/fumarate reductase iron-sulfur protein family.</text>
</comment>
<dbReference type="Pfam" id="PF13085">
    <property type="entry name" value="Fer2_3"/>
    <property type="match status" value="1"/>
</dbReference>
<sequence>MSNIRLMVTRGDAEKDKELREYETPFKEGMSLLDALLWIREKEDPSLGVRYSCRSANACKECMALVNGKPGYLCSIRATEGSTTTIEPLPKRPWVKDIVTIID</sequence>
<dbReference type="InterPro" id="IPR036010">
    <property type="entry name" value="2Fe-2S_ferredoxin-like_sf"/>
</dbReference>
<dbReference type="GO" id="GO:0022904">
    <property type="term" value="P:respiratory electron transport chain"/>
    <property type="evidence" value="ECO:0007669"/>
    <property type="project" value="TreeGrafter"/>
</dbReference>
<dbReference type="InterPro" id="IPR050573">
    <property type="entry name" value="SDH/FRD_Iron-Sulfur"/>
</dbReference>
<dbReference type="PANTHER" id="PTHR11921:SF29">
    <property type="entry name" value="SUCCINATE DEHYDROGENASE [UBIQUINONE] IRON-SULFUR SUBUNIT, MITOCHONDRIAL"/>
    <property type="match status" value="1"/>
</dbReference>
<comment type="caution">
    <text evidence="5">The sequence shown here is derived from an EMBL/GenBank/DDBJ whole genome shotgun (WGS) entry which is preliminary data.</text>
</comment>
<dbReference type="PANTHER" id="PTHR11921">
    <property type="entry name" value="SUCCINATE DEHYDROGENASE IRON-SULFUR PROTEIN"/>
    <property type="match status" value="1"/>
</dbReference>
<feature type="domain" description="Succinate dehydogenase/fumarate reductase N-terminal" evidence="4">
    <location>
        <begin position="6"/>
        <end position="100"/>
    </location>
</feature>
<comment type="cofactor">
    <cofactor evidence="1">
        <name>[3Fe-4S] cluster</name>
        <dbReference type="ChEBI" id="CHEBI:21137"/>
    </cofactor>
</comment>
<protein>
    <recommendedName>
        <fullName evidence="4">Succinate dehydogenase/fumarate reductase N-terminal domain-containing protein</fullName>
    </recommendedName>
</protein>
<dbReference type="GO" id="GO:0009060">
    <property type="term" value="P:aerobic respiration"/>
    <property type="evidence" value="ECO:0007669"/>
    <property type="project" value="TreeGrafter"/>
</dbReference>